<dbReference type="EMBL" id="CAIX01000001">
    <property type="protein sequence ID" value="CCI39394.1"/>
    <property type="molecule type" value="Genomic_DNA"/>
</dbReference>
<dbReference type="SUPFAM" id="SSF81383">
    <property type="entry name" value="F-box domain"/>
    <property type="match status" value="1"/>
</dbReference>
<dbReference type="InParanoid" id="A0A024FXW2"/>
<sequence>MASSDKKALINYFNTLEDDIILQLLQYLPANDLISISLAWKYVAFNFMPNHPIVWKKLFLHHWQLRNFALVPNAADCTELHPTLLKSFSGYVYSHFLHSKIHSFITILLQFSPLSDIARVVYSSF</sequence>
<dbReference type="AlphaFoldDB" id="A0A024FXW2"/>
<evidence type="ECO:0000313" key="2">
    <source>
        <dbReference type="Proteomes" id="UP000053237"/>
    </source>
</evidence>
<gene>
    <name evidence="1" type="ORF">BN9_001770</name>
</gene>
<dbReference type="Proteomes" id="UP000053237">
    <property type="component" value="Unassembled WGS sequence"/>
</dbReference>
<keyword evidence="2" id="KW-1185">Reference proteome</keyword>
<organism evidence="1 2">
    <name type="scientific">Albugo candida</name>
    <dbReference type="NCBI Taxonomy" id="65357"/>
    <lineage>
        <taxon>Eukaryota</taxon>
        <taxon>Sar</taxon>
        <taxon>Stramenopiles</taxon>
        <taxon>Oomycota</taxon>
        <taxon>Peronosporomycetes</taxon>
        <taxon>Albuginales</taxon>
        <taxon>Albuginaceae</taxon>
        <taxon>Albugo</taxon>
    </lineage>
</organism>
<evidence type="ECO:0008006" key="3">
    <source>
        <dbReference type="Google" id="ProtNLM"/>
    </source>
</evidence>
<proteinExistence type="predicted"/>
<protein>
    <recommendedName>
        <fullName evidence="3">F-box domain-containing protein</fullName>
    </recommendedName>
</protein>
<evidence type="ECO:0000313" key="1">
    <source>
        <dbReference type="EMBL" id="CCI39394.1"/>
    </source>
</evidence>
<accession>A0A024FXW2</accession>
<name>A0A024FXW2_9STRA</name>
<dbReference type="InterPro" id="IPR036047">
    <property type="entry name" value="F-box-like_dom_sf"/>
</dbReference>
<reference evidence="1 2" key="1">
    <citation type="submission" date="2012-05" db="EMBL/GenBank/DDBJ databases">
        <title>Recombination and specialization in a pathogen metapopulation.</title>
        <authorList>
            <person name="Gardiner A."/>
            <person name="Kemen E."/>
            <person name="Schultz-Larsen T."/>
            <person name="MacLean D."/>
            <person name="Van Oosterhout C."/>
            <person name="Jones J.D.G."/>
        </authorList>
    </citation>
    <scope>NUCLEOTIDE SEQUENCE [LARGE SCALE GENOMIC DNA]</scope>
    <source>
        <strain evidence="1 2">Ac Nc2</strain>
    </source>
</reference>
<dbReference type="OrthoDB" id="2095648at2759"/>
<comment type="caution">
    <text evidence="1">The sequence shown here is derived from an EMBL/GenBank/DDBJ whole genome shotgun (WGS) entry which is preliminary data.</text>
</comment>